<organism evidence="2 3">
    <name type="scientific">Nonomuraea purpurea</name>
    <dbReference type="NCBI Taxonomy" id="1849276"/>
    <lineage>
        <taxon>Bacteria</taxon>
        <taxon>Bacillati</taxon>
        <taxon>Actinomycetota</taxon>
        <taxon>Actinomycetes</taxon>
        <taxon>Streptosporangiales</taxon>
        <taxon>Streptosporangiaceae</taxon>
        <taxon>Nonomuraea</taxon>
    </lineage>
</organism>
<keyword evidence="1" id="KW-0812">Transmembrane</keyword>
<gene>
    <name evidence="2" type="ORF">ACFOY2_04950</name>
</gene>
<keyword evidence="1" id="KW-1133">Transmembrane helix</keyword>
<evidence type="ECO:0000313" key="3">
    <source>
        <dbReference type="Proteomes" id="UP001595851"/>
    </source>
</evidence>
<evidence type="ECO:0000256" key="1">
    <source>
        <dbReference type="SAM" id="Phobius"/>
    </source>
</evidence>
<keyword evidence="1" id="KW-0472">Membrane</keyword>
<evidence type="ECO:0000313" key="2">
    <source>
        <dbReference type="EMBL" id="MFC4006557.1"/>
    </source>
</evidence>
<protein>
    <recommendedName>
        <fullName evidence="4">LapA family protein</fullName>
    </recommendedName>
</protein>
<comment type="caution">
    <text evidence="2">The sequence shown here is derived from an EMBL/GenBank/DDBJ whole genome shotgun (WGS) entry which is preliminary data.</text>
</comment>
<evidence type="ECO:0008006" key="4">
    <source>
        <dbReference type="Google" id="ProtNLM"/>
    </source>
</evidence>
<name>A0ABV8FXT3_9ACTN</name>
<dbReference type="RefSeq" id="WP_379526698.1">
    <property type="nucleotide sequence ID" value="NZ_JBHSBI010000002.1"/>
</dbReference>
<sequence length="76" mass="8487">MMFELLKNVLAVIGLLSVAAFGALVGWVLIDGLNDWWARRDRRRRELAAQKQQLDTDITAFELLTSRDVAGGDDAL</sequence>
<reference evidence="3" key="1">
    <citation type="journal article" date="2019" name="Int. J. Syst. Evol. Microbiol.">
        <title>The Global Catalogue of Microorganisms (GCM) 10K type strain sequencing project: providing services to taxonomists for standard genome sequencing and annotation.</title>
        <authorList>
            <consortium name="The Broad Institute Genomics Platform"/>
            <consortium name="The Broad Institute Genome Sequencing Center for Infectious Disease"/>
            <person name="Wu L."/>
            <person name="Ma J."/>
        </authorList>
    </citation>
    <scope>NUCLEOTIDE SEQUENCE [LARGE SCALE GENOMIC DNA]</scope>
    <source>
        <strain evidence="3">TBRC 1276</strain>
    </source>
</reference>
<dbReference type="EMBL" id="JBHSBI010000002">
    <property type="protein sequence ID" value="MFC4006557.1"/>
    <property type="molecule type" value="Genomic_DNA"/>
</dbReference>
<feature type="transmembrane region" description="Helical" evidence="1">
    <location>
        <begin position="12"/>
        <end position="34"/>
    </location>
</feature>
<dbReference type="Proteomes" id="UP001595851">
    <property type="component" value="Unassembled WGS sequence"/>
</dbReference>
<accession>A0ABV8FXT3</accession>
<keyword evidence="3" id="KW-1185">Reference proteome</keyword>
<proteinExistence type="predicted"/>